<dbReference type="Proteomes" id="UP000001029">
    <property type="component" value="Chromosome"/>
</dbReference>
<evidence type="ECO:0008006" key="4">
    <source>
        <dbReference type="Google" id="ProtNLM"/>
    </source>
</evidence>
<organism evidence="2 3">
    <name type="scientific">Elusimicrobium minutum (strain Pei191)</name>
    <dbReference type="NCBI Taxonomy" id="445932"/>
    <lineage>
        <taxon>Bacteria</taxon>
        <taxon>Pseudomonadati</taxon>
        <taxon>Elusimicrobiota</taxon>
        <taxon>Elusimicrobia</taxon>
        <taxon>Elusimicrobiales</taxon>
        <taxon>Elusimicrobiaceae</taxon>
        <taxon>Elusimicrobium</taxon>
    </lineage>
</organism>
<name>B2KCL3_ELUMP</name>
<feature type="transmembrane region" description="Helical" evidence="1">
    <location>
        <begin position="46"/>
        <end position="65"/>
    </location>
</feature>
<sequence>MQPINIALNKTKFLIIFAIALTLFCSSLLLLKQAAIYPTTFLKMGGILGVLFFGIIVVVMLFKILSSAPGLTISKDGLLYNTSIFPMFIYWSYFEKVSVINEKGKNIMLIFPTDSKDYLRKVDLVQKFNSLRNNKVYKTPIVVHQDSIKYDIFLAAKYIEEQIKKHK</sequence>
<dbReference type="OrthoDB" id="6028159at2"/>
<proteinExistence type="predicted"/>
<dbReference type="InterPro" id="IPR048136">
    <property type="entry name" value="STM3941-like"/>
</dbReference>
<gene>
    <name evidence="2" type="ordered locus">Emin_0704</name>
</gene>
<evidence type="ECO:0000313" key="3">
    <source>
        <dbReference type="Proteomes" id="UP000001029"/>
    </source>
</evidence>
<dbReference type="EMBL" id="CP001055">
    <property type="protein sequence ID" value="ACC98259.1"/>
    <property type="molecule type" value="Genomic_DNA"/>
</dbReference>
<evidence type="ECO:0000313" key="2">
    <source>
        <dbReference type="EMBL" id="ACC98259.1"/>
    </source>
</evidence>
<protein>
    <recommendedName>
        <fullName evidence="4">DUF5673 domain-containing protein</fullName>
    </recommendedName>
</protein>
<keyword evidence="1" id="KW-0812">Transmembrane</keyword>
<keyword evidence="1" id="KW-0472">Membrane</keyword>
<dbReference type="STRING" id="445932.Emin_0704"/>
<reference evidence="2 3" key="1">
    <citation type="journal article" date="2009" name="Appl. Environ. Microbiol.">
        <title>Genomic analysis of 'Elusimicrobium minutum,' the first cultivated representative of the phylum 'Elusimicrobia' (formerly termite group 1).</title>
        <authorList>
            <person name="Herlemann D.P.R."/>
            <person name="Geissinger O."/>
            <person name="Ikeda-Ohtsubo W."/>
            <person name="Kunin V."/>
            <person name="Sun H."/>
            <person name="Lapidus A."/>
            <person name="Hugenholtz P."/>
            <person name="Brune A."/>
        </authorList>
    </citation>
    <scope>NUCLEOTIDE SEQUENCE [LARGE SCALE GENOMIC DNA]</scope>
    <source>
        <strain evidence="2 3">Pei191</strain>
    </source>
</reference>
<dbReference type="NCBIfam" id="NF041635">
    <property type="entry name" value="STM3941_fam"/>
    <property type="match status" value="1"/>
</dbReference>
<feature type="transmembrane region" description="Helical" evidence="1">
    <location>
        <begin position="77"/>
        <end position="94"/>
    </location>
</feature>
<dbReference type="HOGENOM" id="CLU_1591949_0_0_0"/>
<accession>B2KCL3</accession>
<keyword evidence="3" id="KW-1185">Reference proteome</keyword>
<dbReference type="RefSeq" id="WP_012414874.1">
    <property type="nucleotide sequence ID" value="NC_010644.1"/>
</dbReference>
<dbReference type="AlphaFoldDB" id="B2KCL3"/>
<evidence type="ECO:0000256" key="1">
    <source>
        <dbReference type="SAM" id="Phobius"/>
    </source>
</evidence>
<keyword evidence="1" id="KW-1133">Transmembrane helix</keyword>
<dbReference type="KEGG" id="emi:Emin_0704"/>